<evidence type="ECO:0000256" key="5">
    <source>
        <dbReference type="SAM" id="Phobius"/>
    </source>
</evidence>
<comment type="subcellular location">
    <subcellularLocation>
        <location evidence="1">Membrane</location>
        <topology evidence="1">Single-pass membrane protein</topology>
    </subcellularLocation>
</comment>
<reference evidence="7 8" key="1">
    <citation type="submission" date="2020-01" db="EMBL/GenBank/DDBJ databases">
        <title>Kibdelosporangium persica a novel Actinomycetes from a hot desert in Iran.</title>
        <authorList>
            <person name="Safaei N."/>
            <person name="Zaburannyi N."/>
            <person name="Mueller R."/>
            <person name="Wink J."/>
        </authorList>
    </citation>
    <scope>NUCLEOTIDE SEQUENCE [LARGE SCALE GENOMIC DNA]</scope>
    <source>
        <strain evidence="7 8">4NS15</strain>
    </source>
</reference>
<name>A0ABX2EZ51_9PSEU</name>
<keyword evidence="4 5" id="KW-0472">Membrane</keyword>
<accession>A0ABX2EZ51</accession>
<evidence type="ECO:0000313" key="8">
    <source>
        <dbReference type="Proteomes" id="UP000763557"/>
    </source>
</evidence>
<dbReference type="EMBL" id="JAAATY010000002">
    <property type="protein sequence ID" value="NRN63945.1"/>
    <property type="molecule type" value="Genomic_DNA"/>
</dbReference>
<keyword evidence="3 5" id="KW-1133">Transmembrane helix</keyword>
<protein>
    <submittedName>
        <fullName evidence="7">Membrane-associated oxidoreductase</fullName>
    </submittedName>
</protein>
<organism evidence="7 8">
    <name type="scientific">Kibdelosporangium persicum</name>
    <dbReference type="NCBI Taxonomy" id="2698649"/>
    <lineage>
        <taxon>Bacteria</taxon>
        <taxon>Bacillati</taxon>
        <taxon>Actinomycetota</taxon>
        <taxon>Actinomycetes</taxon>
        <taxon>Pseudonocardiales</taxon>
        <taxon>Pseudonocardiaceae</taxon>
        <taxon>Kibdelosporangium</taxon>
    </lineage>
</organism>
<comment type="caution">
    <text evidence="7">The sequence shown here is derived from an EMBL/GenBank/DDBJ whole genome shotgun (WGS) entry which is preliminary data.</text>
</comment>
<dbReference type="InterPro" id="IPR007452">
    <property type="entry name" value="TamB_C"/>
</dbReference>
<feature type="transmembrane region" description="Helical" evidence="5">
    <location>
        <begin position="606"/>
        <end position="624"/>
    </location>
</feature>
<evidence type="ECO:0000259" key="6">
    <source>
        <dbReference type="Pfam" id="PF04357"/>
    </source>
</evidence>
<keyword evidence="8" id="KW-1185">Reference proteome</keyword>
<evidence type="ECO:0000313" key="7">
    <source>
        <dbReference type="EMBL" id="NRN63945.1"/>
    </source>
</evidence>
<dbReference type="RefSeq" id="WP_312872458.1">
    <property type="nucleotide sequence ID" value="NZ_CBCSGW010000014.1"/>
</dbReference>
<proteinExistence type="predicted"/>
<evidence type="ECO:0000256" key="1">
    <source>
        <dbReference type="ARBA" id="ARBA00004167"/>
    </source>
</evidence>
<sequence length="696" mass="75087">MSRYELTETEQHLVDAFRRGDRIDLGGKAIRGQVLAELLDGSESPSVIRLTGARVTEYFSLQGKRVRQVIDLRDCVFEHRLDLRMARLIGLRMHACRMPGVIGRNLRVESDLILEPRFTCDGALDLTDASIDGSLRISGAVLHGPFLGARLRISGSLQAVVLRTNGEMRLSGAKVGGNLQLTGACLTNRDGIALDGSGLTVEGNLLADAKGGRFRSVGRVLFRGAHIGGDARFTGADMTAPPGRPPLDADRIRVEGNVSLDNGFSARGSVRLADARIGGFLRLTGATLGCEEDEPDPYRAPCALFGDGIELGGDLNARSGAIAGAPNEKPLVAYGQVRLPGAKIDGSASLSGARLHCAGRDALFADRLSIGETLFLEGVQATGSIRLQDARIGASLNVTGSTFTEPRLRANGTRKPSLDLQFASIGHNLLCSRNVVATGGVSARVAEIRHTVHLSHATIGDGRPDSVAFDGYGLTAHHLVMHFAPDEPPQGAVRLGNAHVRKLSDGPGLWAATCGVDVDDFVYESIEANGNATVKDRLRWLRQVQPDFAPGPYDQLVTVYRDAGEEELAEKVLMEKQRRRHTELKWPGRIWGVLQDKTVGFGYRPWLAVVWLAVFWLAGTVWFASHELSKLDNDQNPVWSPALLSMDLLLPIIDLGQDRMWRMAGPSEWVSGVLIAAGWVLATTVAAGATRLLKRT</sequence>
<feature type="domain" description="Translocation and assembly module TamB C-terminal" evidence="6">
    <location>
        <begin position="128"/>
        <end position="288"/>
    </location>
</feature>
<evidence type="ECO:0000256" key="2">
    <source>
        <dbReference type="ARBA" id="ARBA00022692"/>
    </source>
</evidence>
<evidence type="ECO:0000256" key="3">
    <source>
        <dbReference type="ARBA" id="ARBA00022989"/>
    </source>
</evidence>
<dbReference type="Pfam" id="PF04357">
    <property type="entry name" value="TamB"/>
    <property type="match status" value="1"/>
</dbReference>
<evidence type="ECO:0000256" key="4">
    <source>
        <dbReference type="ARBA" id="ARBA00023136"/>
    </source>
</evidence>
<gene>
    <name evidence="7" type="ORF">GC106_11470</name>
</gene>
<feature type="transmembrane region" description="Helical" evidence="5">
    <location>
        <begin position="673"/>
        <end position="693"/>
    </location>
</feature>
<keyword evidence="2 5" id="KW-0812">Transmembrane</keyword>
<dbReference type="Proteomes" id="UP000763557">
    <property type="component" value="Unassembled WGS sequence"/>
</dbReference>